<comment type="subcellular location">
    <subcellularLocation>
        <location evidence="1">Cell membrane</location>
        <topology evidence="1">Peripheral membrane protein</topology>
    </subcellularLocation>
</comment>
<dbReference type="PANTHER" id="PTHR37316">
    <property type="entry name" value="TEICHOIC ACID GLYCEROL-PHOSPHATE PRIMASE"/>
    <property type="match status" value="1"/>
</dbReference>
<dbReference type="SUPFAM" id="SSF53756">
    <property type="entry name" value="UDP-Glycosyltransferase/glycogen phosphorylase"/>
    <property type="match status" value="1"/>
</dbReference>
<sequence>MACLRGLLNAWYRLCRAVLPRRNQVLLLSRQSDEPSYDFQVLAGQFRARGFSAVVMAKRLSRKNAPAYGLFALRQTARLAQSRLCVIDGYNPVVSLLSLDVAPDAGQIDARRADPVVIQIWHAFGAFKAFGRQSTDTAENCSGQTADLLRMHKNYSWAVCSGERCREAYAQAFGMPVERVVAKERPWCFKLKRLGKARRAKPSRAGGPRGILFAPTLRKNPDSPRPLSELYEAGAWKRLEDGGAATVVWSFHPLERKGRAGVSTLDALMTSDLLVTDYSSVVFEACLLGVPTLFYVPDIDWYRRSPGLNADPAMLCPNLCFTDEAALLEALEGFASGTWDYPWDEYRRFGASAFDEGDAPDDALADFAASRLGSGRTIDDGPCKA</sequence>
<dbReference type="KEGG" id="ebz:J7S26_02385"/>
<dbReference type="RefSeq" id="WP_166340218.1">
    <property type="nucleotide sequence ID" value="NZ_CP072829.1"/>
</dbReference>
<dbReference type="InterPro" id="IPR051612">
    <property type="entry name" value="Teichoic_Acid_Biosynth"/>
</dbReference>
<dbReference type="GO" id="GO:0019350">
    <property type="term" value="P:teichoic acid biosynthetic process"/>
    <property type="evidence" value="ECO:0007669"/>
    <property type="project" value="UniProtKB-KW"/>
</dbReference>
<evidence type="ECO:0000256" key="6">
    <source>
        <dbReference type="ARBA" id="ARBA00023136"/>
    </source>
</evidence>
<dbReference type="GO" id="GO:0047355">
    <property type="term" value="F:CDP-glycerol glycerophosphotransferase activity"/>
    <property type="evidence" value="ECO:0007669"/>
    <property type="project" value="InterPro"/>
</dbReference>
<proteinExistence type="inferred from homology"/>
<reference evidence="7" key="1">
    <citation type="submission" date="2021-04" db="EMBL/GenBank/DDBJ databases">
        <title>Novel species in family Eggerthellaceae.</title>
        <authorList>
            <person name="Zhang G."/>
        </authorList>
    </citation>
    <scope>NUCLEOTIDE SEQUENCE</scope>
    <source>
        <strain evidence="7">Zg-886</strain>
    </source>
</reference>
<dbReference type="InterPro" id="IPR007554">
    <property type="entry name" value="Glycerophosphate_synth"/>
</dbReference>
<evidence type="ECO:0000256" key="3">
    <source>
        <dbReference type="ARBA" id="ARBA00022475"/>
    </source>
</evidence>
<name>A0A9E6SV16_9ACTN</name>
<dbReference type="GO" id="GO:0005886">
    <property type="term" value="C:plasma membrane"/>
    <property type="evidence" value="ECO:0007669"/>
    <property type="project" value="UniProtKB-SubCell"/>
</dbReference>
<gene>
    <name evidence="7" type="ORF">J7S26_02385</name>
</gene>
<dbReference type="Pfam" id="PF04464">
    <property type="entry name" value="Glyphos_transf"/>
    <property type="match status" value="1"/>
</dbReference>
<dbReference type="InterPro" id="IPR043148">
    <property type="entry name" value="TagF_C"/>
</dbReference>
<keyword evidence="3" id="KW-1003">Cell membrane</keyword>
<keyword evidence="6" id="KW-0472">Membrane</keyword>
<evidence type="ECO:0000256" key="1">
    <source>
        <dbReference type="ARBA" id="ARBA00004202"/>
    </source>
</evidence>
<evidence type="ECO:0000313" key="8">
    <source>
        <dbReference type="Proteomes" id="UP000671910"/>
    </source>
</evidence>
<dbReference type="EMBL" id="CP072829">
    <property type="protein sequence ID" value="QTU84787.1"/>
    <property type="molecule type" value="Genomic_DNA"/>
</dbReference>
<dbReference type="Gene3D" id="3.40.50.12580">
    <property type="match status" value="1"/>
</dbReference>
<organism evidence="7 8">
    <name type="scientific">Xiamenia xianingshaonis</name>
    <dbReference type="NCBI Taxonomy" id="2682776"/>
    <lineage>
        <taxon>Bacteria</taxon>
        <taxon>Bacillati</taxon>
        <taxon>Actinomycetota</taxon>
        <taxon>Coriobacteriia</taxon>
        <taxon>Eggerthellales</taxon>
        <taxon>Eggerthellaceae</taxon>
        <taxon>Xiamenia</taxon>
    </lineage>
</organism>
<evidence type="ECO:0000256" key="4">
    <source>
        <dbReference type="ARBA" id="ARBA00022679"/>
    </source>
</evidence>
<keyword evidence="4" id="KW-0808">Transferase</keyword>
<dbReference type="InterPro" id="IPR043149">
    <property type="entry name" value="TagF_N"/>
</dbReference>
<evidence type="ECO:0000256" key="2">
    <source>
        <dbReference type="ARBA" id="ARBA00010488"/>
    </source>
</evidence>
<protein>
    <submittedName>
        <fullName evidence="7">CDP-glycerol glycerophosphotransferase family protein</fullName>
    </submittedName>
</protein>
<keyword evidence="5" id="KW-0777">Teichoic acid biosynthesis</keyword>
<evidence type="ECO:0000313" key="7">
    <source>
        <dbReference type="EMBL" id="QTU84787.1"/>
    </source>
</evidence>
<dbReference type="AlphaFoldDB" id="A0A9E6SV16"/>
<dbReference type="Gene3D" id="3.40.50.11820">
    <property type="match status" value="1"/>
</dbReference>
<evidence type="ECO:0000256" key="5">
    <source>
        <dbReference type="ARBA" id="ARBA00022944"/>
    </source>
</evidence>
<comment type="similarity">
    <text evidence="2">Belongs to the CDP-glycerol glycerophosphotransferase family.</text>
</comment>
<dbReference type="Proteomes" id="UP000671910">
    <property type="component" value="Chromosome"/>
</dbReference>
<dbReference type="PANTHER" id="PTHR37316:SF3">
    <property type="entry name" value="TEICHOIC ACID GLYCEROL-PHOSPHATE TRANSFERASE"/>
    <property type="match status" value="1"/>
</dbReference>
<accession>A0A9E6SV16</accession>